<sequence>MTEANIIVCEDGLTYPFYIRDVGYALHPTIDILLQAYPLVCFYAIFVMPYCPQAVPSKLNQFDDGQSFLCIPLRFLQIVPAGAENICNSQNVIFVGIAVATDLRRCRLFSESLLFLAFHCARVVRRFLLDRRPVHDVELIACESFLQHETGNPFVHLFLEDSILVRAAPYPV</sequence>
<evidence type="ECO:0000313" key="1">
    <source>
        <dbReference type="EMBL" id="KAL0275619.1"/>
    </source>
</evidence>
<protein>
    <submittedName>
        <fullName evidence="1">Uncharacterized protein</fullName>
    </submittedName>
</protein>
<dbReference type="AlphaFoldDB" id="A0AAW2I0K1"/>
<accession>A0AAW2I0K1</accession>
<comment type="caution">
    <text evidence="1">The sequence shown here is derived from an EMBL/GenBank/DDBJ whole genome shotgun (WGS) entry which is preliminary data.</text>
</comment>
<organism evidence="1">
    <name type="scientific">Menopon gallinae</name>
    <name type="common">poultry shaft louse</name>
    <dbReference type="NCBI Taxonomy" id="328185"/>
    <lineage>
        <taxon>Eukaryota</taxon>
        <taxon>Metazoa</taxon>
        <taxon>Ecdysozoa</taxon>
        <taxon>Arthropoda</taxon>
        <taxon>Hexapoda</taxon>
        <taxon>Insecta</taxon>
        <taxon>Pterygota</taxon>
        <taxon>Neoptera</taxon>
        <taxon>Paraneoptera</taxon>
        <taxon>Psocodea</taxon>
        <taxon>Troctomorpha</taxon>
        <taxon>Phthiraptera</taxon>
        <taxon>Amblycera</taxon>
        <taxon>Menoponidae</taxon>
        <taxon>Menopon</taxon>
    </lineage>
</organism>
<name>A0AAW2I0K1_9NEOP</name>
<dbReference type="EMBL" id="JARGDH010000002">
    <property type="protein sequence ID" value="KAL0275619.1"/>
    <property type="molecule type" value="Genomic_DNA"/>
</dbReference>
<reference evidence="1" key="1">
    <citation type="journal article" date="2024" name="Gigascience">
        <title>Chromosome-level genome of the poultry shaft louse Menopon gallinae provides insight into the host-switching and adaptive evolution of parasitic lice.</title>
        <authorList>
            <person name="Xu Y."/>
            <person name="Ma L."/>
            <person name="Liu S."/>
            <person name="Liang Y."/>
            <person name="Liu Q."/>
            <person name="He Z."/>
            <person name="Tian L."/>
            <person name="Duan Y."/>
            <person name="Cai W."/>
            <person name="Li H."/>
            <person name="Song F."/>
        </authorList>
    </citation>
    <scope>NUCLEOTIDE SEQUENCE</scope>
    <source>
        <strain evidence="1">Cailab_2023a</strain>
    </source>
</reference>
<proteinExistence type="predicted"/>
<gene>
    <name evidence="1" type="ORF">PYX00_003419</name>
</gene>